<keyword evidence="2" id="KW-1185">Reference proteome</keyword>
<dbReference type="HOGENOM" id="CLU_2542483_0_0_1"/>
<dbReference type="EMBL" id="JMSE01000663">
    <property type="protein sequence ID" value="KDN68468.1"/>
    <property type="molecule type" value="Genomic_DNA"/>
</dbReference>
<proteinExistence type="predicted"/>
<dbReference type="Proteomes" id="UP000027238">
    <property type="component" value="Unassembled WGS sequence"/>
</dbReference>
<accession>A0A066XGZ4</accession>
<evidence type="ECO:0000313" key="1">
    <source>
        <dbReference type="EMBL" id="KDN68468.1"/>
    </source>
</evidence>
<organism evidence="1 2">
    <name type="scientific">Colletotrichum sublineola</name>
    <name type="common">Sorghum anthracnose fungus</name>
    <dbReference type="NCBI Taxonomy" id="1173701"/>
    <lineage>
        <taxon>Eukaryota</taxon>
        <taxon>Fungi</taxon>
        <taxon>Dikarya</taxon>
        <taxon>Ascomycota</taxon>
        <taxon>Pezizomycotina</taxon>
        <taxon>Sordariomycetes</taxon>
        <taxon>Hypocreomycetidae</taxon>
        <taxon>Glomerellales</taxon>
        <taxon>Glomerellaceae</taxon>
        <taxon>Colletotrichum</taxon>
        <taxon>Colletotrichum graminicola species complex</taxon>
    </lineage>
</organism>
<evidence type="ECO:0000313" key="2">
    <source>
        <dbReference type="Proteomes" id="UP000027238"/>
    </source>
</evidence>
<protein>
    <submittedName>
        <fullName evidence="1">Uncharacterized protein</fullName>
    </submittedName>
</protein>
<name>A0A066XGZ4_COLSU</name>
<dbReference type="AlphaFoldDB" id="A0A066XGZ4"/>
<gene>
    <name evidence="1" type="ORF">CSUB01_12407</name>
</gene>
<sequence>MATFIAMTRESARRIDRTRLPNDPAGKDFVCHWNDKDKMWEVTRRCKQEEVQENSREACMAGQEGGDAEVKKEVQVAMDDALK</sequence>
<comment type="caution">
    <text evidence="1">The sequence shown here is derived from an EMBL/GenBank/DDBJ whole genome shotgun (WGS) entry which is preliminary data.</text>
</comment>
<reference evidence="2" key="1">
    <citation type="journal article" date="2014" name="Genome Announc.">
        <title>Draft genome sequence of Colletotrichum sublineola, a destructive pathogen of cultivated sorghum.</title>
        <authorList>
            <person name="Baroncelli R."/>
            <person name="Sanz-Martin J.M."/>
            <person name="Rech G.E."/>
            <person name="Sukno S.A."/>
            <person name="Thon M.R."/>
        </authorList>
    </citation>
    <scope>NUCLEOTIDE SEQUENCE [LARGE SCALE GENOMIC DNA]</scope>
    <source>
        <strain evidence="2">TX430BB</strain>
    </source>
</reference>